<dbReference type="GO" id="GO:0046872">
    <property type="term" value="F:metal ion binding"/>
    <property type="evidence" value="ECO:0007669"/>
    <property type="project" value="UniProtKB-KW"/>
</dbReference>
<evidence type="ECO:0000313" key="8">
    <source>
        <dbReference type="Proteomes" id="UP000322214"/>
    </source>
</evidence>
<evidence type="ECO:0000256" key="2">
    <source>
        <dbReference type="ARBA" id="ARBA00022723"/>
    </source>
</evidence>
<dbReference type="RefSeq" id="WP_084416875.1">
    <property type="nucleotide sequence ID" value="NZ_CP042912.1"/>
</dbReference>
<dbReference type="InterPro" id="IPR024607">
    <property type="entry name" value="Sulfatase_CS"/>
</dbReference>
<dbReference type="InterPro" id="IPR000917">
    <property type="entry name" value="Sulfatase_N"/>
</dbReference>
<dbReference type="GO" id="GO:0004065">
    <property type="term" value="F:arylsulfatase activity"/>
    <property type="evidence" value="ECO:0007669"/>
    <property type="project" value="UniProtKB-EC"/>
</dbReference>
<dbReference type="InterPro" id="IPR050738">
    <property type="entry name" value="Sulfatase"/>
</dbReference>
<dbReference type="OrthoDB" id="9783154at2"/>
<keyword evidence="2" id="KW-0479">Metal-binding</keyword>
<dbReference type="AlphaFoldDB" id="A0A5B9PCN0"/>
<proteinExistence type="inferred from homology"/>
<dbReference type="InterPro" id="IPR017850">
    <property type="entry name" value="Alkaline_phosphatase_core_sf"/>
</dbReference>
<feature type="chain" id="PRO_5023106051" evidence="5">
    <location>
        <begin position="23"/>
        <end position="527"/>
    </location>
</feature>
<feature type="domain" description="Sulfatase N-terminal" evidence="6">
    <location>
        <begin position="40"/>
        <end position="414"/>
    </location>
</feature>
<dbReference type="Pfam" id="PF00884">
    <property type="entry name" value="Sulfatase"/>
    <property type="match status" value="1"/>
</dbReference>
<sequence precursor="true">MKTRSHFAARLLPLLLAITVFAVVEQARAESPESSRQSNPNIVLIMCDDMGFSDIGCYGGEVMTPNIDRLANEGMRFTQFYNNAKCTTTRASIVTGLYPRFGKTHLRRNMVTIGEVMSAAGYKTTLSGKWHLGDGKDTHPYYRGFQSFYGLLDGCCNFFNPRQPDPKYKGGRVRNFAINDTPLHEFPENYYTTDAFTDHAIKAIHNADDAKQPFFVHLTYTCPHYPLHAKPADIAKYRGKFKMGWGQMRKDRWKRQQAMGLVSDAWSLTESDSRSYSWESADQDFEDHRMAVYAAMIDSMDQNIGRVLKTLEETGHDKDTLVLFLSDNGGCAEEPGGRDPAKRNPGPKEDYVAVGPAWGWAQNAPFRRYKTWLHEGGVTTPMIAWWPDSIPANSINRDVAHIIDLMPTFVELAGTEYPQTFDGHEILPVEGISMLPLLQGKQREGHQQLAWYWSKNRAIRQGDWKLVWDKLNPDKKWELYNIANDRCEVKDLAKEHPDRVAAMAKDWFAWAEEMEVKVKPENSSKAD</sequence>
<dbReference type="Proteomes" id="UP000322214">
    <property type="component" value="Chromosome"/>
</dbReference>
<dbReference type="Gene3D" id="3.30.1120.10">
    <property type="match status" value="1"/>
</dbReference>
<protein>
    <submittedName>
        <fullName evidence="7">Arylsulfatase</fullName>
        <ecNumber evidence="7">3.1.6.1</ecNumber>
    </submittedName>
</protein>
<evidence type="ECO:0000256" key="4">
    <source>
        <dbReference type="ARBA" id="ARBA00022837"/>
    </source>
</evidence>
<keyword evidence="4" id="KW-0106">Calcium</keyword>
<dbReference type="CDD" id="cd16025">
    <property type="entry name" value="PAS_like"/>
    <property type="match status" value="1"/>
</dbReference>
<dbReference type="SUPFAM" id="SSF53649">
    <property type="entry name" value="Alkaline phosphatase-like"/>
    <property type="match status" value="1"/>
</dbReference>
<dbReference type="PANTHER" id="PTHR42693">
    <property type="entry name" value="ARYLSULFATASE FAMILY MEMBER"/>
    <property type="match status" value="1"/>
</dbReference>
<reference evidence="7 8" key="1">
    <citation type="submission" date="2019-08" db="EMBL/GenBank/DDBJ databases">
        <title>Deep-cultivation of Planctomycetes and their phenomic and genomic characterization uncovers novel biology.</title>
        <authorList>
            <person name="Wiegand S."/>
            <person name="Jogler M."/>
            <person name="Boedeker C."/>
            <person name="Pinto D."/>
            <person name="Vollmers J."/>
            <person name="Rivas-Marin E."/>
            <person name="Kohn T."/>
            <person name="Peeters S.H."/>
            <person name="Heuer A."/>
            <person name="Rast P."/>
            <person name="Oberbeckmann S."/>
            <person name="Bunk B."/>
            <person name="Jeske O."/>
            <person name="Meyerdierks A."/>
            <person name="Storesund J.E."/>
            <person name="Kallscheuer N."/>
            <person name="Luecker S."/>
            <person name="Lage O.M."/>
            <person name="Pohl T."/>
            <person name="Merkel B.J."/>
            <person name="Hornburger P."/>
            <person name="Mueller R.-W."/>
            <person name="Bruemmer F."/>
            <person name="Labrenz M."/>
            <person name="Spormann A.M."/>
            <person name="Op den Camp H."/>
            <person name="Overmann J."/>
            <person name="Amann R."/>
            <person name="Jetten M.S.M."/>
            <person name="Mascher T."/>
            <person name="Medema M.H."/>
            <person name="Devos D.P."/>
            <person name="Kaster A.-K."/>
            <person name="Ovreas L."/>
            <person name="Rohde M."/>
            <person name="Galperin M.Y."/>
            <person name="Jogler C."/>
        </authorList>
    </citation>
    <scope>NUCLEOTIDE SEQUENCE [LARGE SCALE GENOMIC DNA]</scope>
    <source>
        <strain evidence="7 8">FC18</strain>
    </source>
</reference>
<feature type="signal peptide" evidence="5">
    <location>
        <begin position="1"/>
        <end position="22"/>
    </location>
</feature>
<keyword evidence="8" id="KW-1185">Reference proteome</keyword>
<dbReference type="Gene3D" id="3.40.720.10">
    <property type="entry name" value="Alkaline Phosphatase, subunit A"/>
    <property type="match status" value="1"/>
</dbReference>
<dbReference type="EC" id="3.1.6.1" evidence="7"/>
<organism evidence="7 8">
    <name type="scientific">Mariniblastus fucicola</name>
    <dbReference type="NCBI Taxonomy" id="980251"/>
    <lineage>
        <taxon>Bacteria</taxon>
        <taxon>Pseudomonadati</taxon>
        <taxon>Planctomycetota</taxon>
        <taxon>Planctomycetia</taxon>
        <taxon>Pirellulales</taxon>
        <taxon>Pirellulaceae</taxon>
        <taxon>Mariniblastus</taxon>
    </lineage>
</organism>
<keyword evidence="3 7" id="KW-0378">Hydrolase</keyword>
<name>A0A5B9PCN0_9BACT</name>
<keyword evidence="5" id="KW-0732">Signal</keyword>
<accession>A0A5B9PCN0</accession>
<dbReference type="KEGG" id="mff:MFFC18_28030"/>
<evidence type="ECO:0000256" key="3">
    <source>
        <dbReference type="ARBA" id="ARBA00022801"/>
    </source>
</evidence>
<evidence type="ECO:0000313" key="7">
    <source>
        <dbReference type="EMBL" id="QEG22915.1"/>
    </source>
</evidence>
<dbReference type="PANTHER" id="PTHR42693:SF53">
    <property type="entry name" value="ENDO-4-O-SULFATASE"/>
    <property type="match status" value="1"/>
</dbReference>
<dbReference type="EMBL" id="CP042912">
    <property type="protein sequence ID" value="QEG22915.1"/>
    <property type="molecule type" value="Genomic_DNA"/>
</dbReference>
<dbReference type="PROSITE" id="PS00149">
    <property type="entry name" value="SULFATASE_2"/>
    <property type="match status" value="1"/>
</dbReference>
<gene>
    <name evidence="7" type="primary">atsA_13</name>
    <name evidence="7" type="ORF">MFFC18_28030</name>
</gene>
<evidence type="ECO:0000259" key="6">
    <source>
        <dbReference type="Pfam" id="PF00884"/>
    </source>
</evidence>
<comment type="similarity">
    <text evidence="1">Belongs to the sulfatase family.</text>
</comment>
<evidence type="ECO:0000256" key="1">
    <source>
        <dbReference type="ARBA" id="ARBA00008779"/>
    </source>
</evidence>
<evidence type="ECO:0000256" key="5">
    <source>
        <dbReference type="SAM" id="SignalP"/>
    </source>
</evidence>